<evidence type="ECO:0000256" key="1">
    <source>
        <dbReference type="SAM" id="MobiDB-lite"/>
    </source>
</evidence>
<feature type="region of interest" description="Disordered" evidence="1">
    <location>
        <begin position="1"/>
        <end position="34"/>
    </location>
</feature>
<evidence type="ECO:0000313" key="2">
    <source>
        <dbReference type="EMBL" id="SHO65843.1"/>
    </source>
</evidence>
<name>A0A1M7ZLQ9_9HYPH</name>
<protein>
    <submittedName>
        <fullName evidence="2">Uncharacterized protein</fullName>
    </submittedName>
</protein>
<gene>
    <name evidence="2" type="ORF">SAMN02745172_02490</name>
</gene>
<dbReference type="RefSeq" id="WP_073629047.1">
    <property type="nucleotide sequence ID" value="NZ_FRXO01000004.1"/>
</dbReference>
<dbReference type="STRING" id="1123029.SAMN02745172_02490"/>
<dbReference type="AlphaFoldDB" id="A0A1M7ZLQ9"/>
<evidence type="ECO:0000313" key="3">
    <source>
        <dbReference type="Proteomes" id="UP000186406"/>
    </source>
</evidence>
<proteinExistence type="predicted"/>
<feature type="compositionally biased region" description="Pro residues" evidence="1">
    <location>
        <begin position="1"/>
        <end position="10"/>
    </location>
</feature>
<dbReference type="Proteomes" id="UP000186406">
    <property type="component" value="Unassembled WGS sequence"/>
</dbReference>
<reference evidence="2 3" key="1">
    <citation type="submission" date="2016-12" db="EMBL/GenBank/DDBJ databases">
        <authorList>
            <person name="Song W.-J."/>
            <person name="Kurnit D.M."/>
        </authorList>
    </citation>
    <scope>NUCLEOTIDE SEQUENCE [LARGE SCALE GENOMIC DNA]</scope>
    <source>
        <strain evidence="2 3">DSM 19599</strain>
    </source>
</reference>
<accession>A0A1M7ZLQ9</accession>
<keyword evidence="3" id="KW-1185">Reference proteome</keyword>
<organism evidence="2 3">
    <name type="scientific">Pseudoxanthobacter soli DSM 19599</name>
    <dbReference type="NCBI Taxonomy" id="1123029"/>
    <lineage>
        <taxon>Bacteria</taxon>
        <taxon>Pseudomonadati</taxon>
        <taxon>Pseudomonadota</taxon>
        <taxon>Alphaproteobacteria</taxon>
        <taxon>Hyphomicrobiales</taxon>
        <taxon>Segnochrobactraceae</taxon>
        <taxon>Pseudoxanthobacter</taxon>
    </lineage>
</organism>
<dbReference type="EMBL" id="FRXO01000004">
    <property type="protein sequence ID" value="SHO65843.1"/>
    <property type="molecule type" value="Genomic_DNA"/>
</dbReference>
<sequence length="68" mass="6810">MIDHQPPPSGGPETCAATPAASSGIHFIPDEPPAARPLTGLETAALHGAIARWACLMLGAPDITGVPS</sequence>